<feature type="non-terminal residue" evidence="1">
    <location>
        <position position="1"/>
    </location>
</feature>
<evidence type="ECO:0000313" key="2">
    <source>
        <dbReference type="Proteomes" id="UP000789405"/>
    </source>
</evidence>
<gene>
    <name evidence="1" type="ORF">DERYTH_LOCUS24513</name>
</gene>
<reference evidence="1" key="1">
    <citation type="submission" date="2021-06" db="EMBL/GenBank/DDBJ databases">
        <authorList>
            <person name="Kallberg Y."/>
            <person name="Tangrot J."/>
            <person name="Rosling A."/>
        </authorList>
    </citation>
    <scope>NUCLEOTIDE SEQUENCE</scope>
    <source>
        <strain evidence="1">MA453B</strain>
    </source>
</reference>
<evidence type="ECO:0000313" key="1">
    <source>
        <dbReference type="EMBL" id="CAG8806641.1"/>
    </source>
</evidence>
<keyword evidence="2" id="KW-1185">Reference proteome</keyword>
<dbReference type="AlphaFoldDB" id="A0A9N9K345"/>
<name>A0A9N9K345_9GLOM</name>
<comment type="caution">
    <text evidence="1">The sequence shown here is derived from an EMBL/GenBank/DDBJ whole genome shotgun (WGS) entry which is preliminary data.</text>
</comment>
<accession>A0A9N9K345</accession>
<feature type="non-terminal residue" evidence="1">
    <location>
        <position position="146"/>
    </location>
</feature>
<sequence>KSASSNPILAKARRIDRSSPGYNVEDLTDLFDDNDNEQDIVNASNDTVTFNPAAIIRSGLKNVRTVDTAINILRIRGRFLTKNYTNLTGLNDSININNLDPNVMRSSDSNDDNLLKMWQNTITSHKTTFRHNNIPIFENEPLLNTF</sequence>
<proteinExistence type="predicted"/>
<organism evidence="1 2">
    <name type="scientific">Dentiscutata erythropus</name>
    <dbReference type="NCBI Taxonomy" id="1348616"/>
    <lineage>
        <taxon>Eukaryota</taxon>
        <taxon>Fungi</taxon>
        <taxon>Fungi incertae sedis</taxon>
        <taxon>Mucoromycota</taxon>
        <taxon>Glomeromycotina</taxon>
        <taxon>Glomeromycetes</taxon>
        <taxon>Diversisporales</taxon>
        <taxon>Gigasporaceae</taxon>
        <taxon>Dentiscutata</taxon>
    </lineage>
</organism>
<dbReference type="OrthoDB" id="10654211at2759"/>
<dbReference type="EMBL" id="CAJVPY010041498">
    <property type="protein sequence ID" value="CAG8806641.1"/>
    <property type="molecule type" value="Genomic_DNA"/>
</dbReference>
<protein>
    <submittedName>
        <fullName evidence="1">5885_t:CDS:1</fullName>
    </submittedName>
</protein>
<dbReference type="Proteomes" id="UP000789405">
    <property type="component" value="Unassembled WGS sequence"/>
</dbReference>